<dbReference type="GO" id="GO:0003677">
    <property type="term" value="F:DNA binding"/>
    <property type="evidence" value="ECO:0007669"/>
    <property type="project" value="InterPro"/>
</dbReference>
<evidence type="ECO:0000256" key="3">
    <source>
        <dbReference type="ARBA" id="ARBA00022705"/>
    </source>
</evidence>
<keyword evidence="1" id="KW-0808">Transferase</keyword>
<proteinExistence type="predicted"/>
<evidence type="ECO:0000313" key="9">
    <source>
        <dbReference type="EMBL" id="BAN06325.1"/>
    </source>
</evidence>
<sequence length="180" mass="20642">MTVNFVAMDFETASGKRYSACSLALTIVRNDQVVDEFYSLIKPDTDFFWRNVQIHGIHERDVANAPTFPEVWQHVAPFFQRDRLVIAHNAPFDNGVLRSSLEHYNLPPARYLTLDTVKTSRKFFPEFPNHKLDTVCDELDIDLHHHHNALDDSLACANILLYEAQHFGTQPLKSFVSVTA</sequence>
<dbReference type="InterPro" id="IPR012337">
    <property type="entry name" value="RNaseH-like_sf"/>
</dbReference>
<dbReference type="Proteomes" id="UP000012042">
    <property type="component" value="Chromosome"/>
</dbReference>
<dbReference type="EMBL" id="AP012167">
    <property type="protein sequence ID" value="BAN06325.1"/>
    <property type="molecule type" value="Genomic_DNA"/>
</dbReference>
<dbReference type="Gene3D" id="3.30.420.10">
    <property type="entry name" value="Ribonuclease H-like superfamily/Ribonuclease H"/>
    <property type="match status" value="1"/>
</dbReference>
<evidence type="ECO:0000256" key="7">
    <source>
        <dbReference type="ARBA" id="ARBA00070925"/>
    </source>
</evidence>
<keyword evidence="2" id="KW-0548">Nucleotidyltransferase</keyword>
<keyword evidence="6" id="KW-0239">DNA-directed DNA polymerase</keyword>
<dbReference type="HOGENOM" id="CLU_047806_14_1_9"/>
<dbReference type="FunFam" id="3.30.420.10:FF:000045">
    <property type="entry name" value="3'-5' exonuclease DinG"/>
    <property type="match status" value="1"/>
</dbReference>
<protein>
    <recommendedName>
        <fullName evidence="7">DNA polymerase III polC-type</fullName>
    </recommendedName>
</protein>
<evidence type="ECO:0000256" key="4">
    <source>
        <dbReference type="ARBA" id="ARBA00022722"/>
    </source>
</evidence>
<dbReference type="NCBIfam" id="TIGR00573">
    <property type="entry name" value="dnaq"/>
    <property type="match status" value="1"/>
</dbReference>
<dbReference type="InterPro" id="IPR036397">
    <property type="entry name" value="RNaseH_sf"/>
</dbReference>
<evidence type="ECO:0000256" key="2">
    <source>
        <dbReference type="ARBA" id="ARBA00022695"/>
    </source>
</evidence>
<evidence type="ECO:0000256" key="5">
    <source>
        <dbReference type="ARBA" id="ARBA00022839"/>
    </source>
</evidence>
<dbReference type="KEGG" id="lbk:LVISKB_0690"/>
<dbReference type="CDD" id="cd06130">
    <property type="entry name" value="DNA_pol_III_epsilon_like"/>
    <property type="match status" value="1"/>
</dbReference>
<evidence type="ECO:0000256" key="1">
    <source>
        <dbReference type="ARBA" id="ARBA00022679"/>
    </source>
</evidence>
<evidence type="ECO:0000256" key="6">
    <source>
        <dbReference type="ARBA" id="ARBA00022932"/>
    </source>
</evidence>
<dbReference type="InterPro" id="IPR006054">
    <property type="entry name" value="DnaQ"/>
</dbReference>
<organism evidence="9 10">
    <name type="scientific">Levilactobacillus brevis KB290</name>
    <dbReference type="NCBI Taxonomy" id="1001583"/>
    <lineage>
        <taxon>Bacteria</taxon>
        <taxon>Bacillati</taxon>
        <taxon>Bacillota</taxon>
        <taxon>Bacilli</taxon>
        <taxon>Lactobacillales</taxon>
        <taxon>Lactobacillaceae</taxon>
        <taxon>Levilactobacillus</taxon>
    </lineage>
</organism>
<accession>M5AD32</accession>
<keyword evidence="4" id="KW-0540">Nuclease</keyword>
<dbReference type="GO" id="GO:0005829">
    <property type="term" value="C:cytosol"/>
    <property type="evidence" value="ECO:0007669"/>
    <property type="project" value="TreeGrafter"/>
</dbReference>
<dbReference type="GO" id="GO:0003887">
    <property type="term" value="F:DNA-directed DNA polymerase activity"/>
    <property type="evidence" value="ECO:0007669"/>
    <property type="project" value="UniProtKB-KW"/>
</dbReference>
<dbReference type="PATRIC" id="fig|1001583.3.peg.680"/>
<name>M5AD32_LEVBR</name>
<evidence type="ECO:0000259" key="8">
    <source>
        <dbReference type="SMART" id="SM00479"/>
    </source>
</evidence>
<keyword evidence="5" id="KW-0269">Exonuclease</keyword>
<dbReference type="GO" id="GO:0006260">
    <property type="term" value="P:DNA replication"/>
    <property type="evidence" value="ECO:0007669"/>
    <property type="project" value="UniProtKB-KW"/>
</dbReference>
<dbReference type="InterPro" id="IPR013520">
    <property type="entry name" value="Ribonucl_H"/>
</dbReference>
<keyword evidence="5" id="KW-0378">Hydrolase</keyword>
<gene>
    <name evidence="9" type="ORF">LVISKB_0690</name>
</gene>
<evidence type="ECO:0000313" key="10">
    <source>
        <dbReference type="Proteomes" id="UP000012042"/>
    </source>
</evidence>
<feature type="domain" description="Exonuclease" evidence="8">
    <location>
        <begin position="4"/>
        <end position="169"/>
    </location>
</feature>
<dbReference type="PANTHER" id="PTHR30231:SF42">
    <property type="entry name" value="EXONUCLEASE"/>
    <property type="match status" value="1"/>
</dbReference>
<keyword evidence="3" id="KW-0235">DNA replication</keyword>
<dbReference type="SUPFAM" id="SSF53098">
    <property type="entry name" value="Ribonuclease H-like"/>
    <property type="match status" value="1"/>
</dbReference>
<reference evidence="9 10" key="1">
    <citation type="journal article" date="2013" name="PLoS ONE">
        <title>Genomic Analysis by Deep Sequencing of the Probiotic Lactobacillus brevis KB290 Harboring Nine Plasmids Reveals Genomic Stability.</title>
        <authorList>
            <person name="Fukao M."/>
            <person name="Oshima K."/>
            <person name="Morita H."/>
            <person name="Toh H."/>
            <person name="Suda W."/>
            <person name="Kim S.W."/>
            <person name="Suzuki S."/>
            <person name="Yakabe T."/>
            <person name="Hattori M."/>
            <person name="Yajima N."/>
        </authorList>
    </citation>
    <scope>NUCLEOTIDE SEQUENCE [LARGE SCALE GENOMIC DNA]</scope>
    <source>
        <strain evidence="9 10">KB290</strain>
    </source>
</reference>
<dbReference type="AlphaFoldDB" id="M5AD32"/>
<dbReference type="PANTHER" id="PTHR30231">
    <property type="entry name" value="DNA POLYMERASE III SUBUNIT EPSILON"/>
    <property type="match status" value="1"/>
</dbReference>
<dbReference type="GO" id="GO:0008408">
    <property type="term" value="F:3'-5' exonuclease activity"/>
    <property type="evidence" value="ECO:0007669"/>
    <property type="project" value="TreeGrafter"/>
</dbReference>
<dbReference type="Pfam" id="PF00929">
    <property type="entry name" value="RNase_T"/>
    <property type="match status" value="1"/>
</dbReference>
<dbReference type="SMART" id="SM00479">
    <property type="entry name" value="EXOIII"/>
    <property type="match status" value="1"/>
</dbReference>